<dbReference type="EMBL" id="CADEPI010000022">
    <property type="protein sequence ID" value="CAB3365695.1"/>
    <property type="molecule type" value="Genomic_DNA"/>
</dbReference>
<dbReference type="Pfam" id="PF00651">
    <property type="entry name" value="BTB"/>
    <property type="match status" value="1"/>
</dbReference>
<dbReference type="CDD" id="cd18315">
    <property type="entry name" value="BTB_POZ_BAB-like"/>
    <property type="match status" value="1"/>
</dbReference>
<dbReference type="GO" id="GO:0006357">
    <property type="term" value="P:regulation of transcription by RNA polymerase II"/>
    <property type="evidence" value="ECO:0007669"/>
    <property type="project" value="TreeGrafter"/>
</dbReference>
<evidence type="ECO:0000256" key="9">
    <source>
        <dbReference type="PROSITE-ProRule" id="PRU00042"/>
    </source>
</evidence>
<dbReference type="InterPro" id="IPR000210">
    <property type="entry name" value="BTB/POZ_dom"/>
</dbReference>
<evidence type="ECO:0000256" key="3">
    <source>
        <dbReference type="ARBA" id="ARBA00022782"/>
    </source>
</evidence>
<dbReference type="PROSITE" id="PS50157">
    <property type="entry name" value="ZINC_FINGER_C2H2_2"/>
    <property type="match status" value="1"/>
</dbReference>
<dbReference type="GO" id="GO:0035167">
    <property type="term" value="P:larval lymph gland hemopoiesis"/>
    <property type="evidence" value="ECO:0007669"/>
    <property type="project" value="UniProtKB-ARBA"/>
</dbReference>
<evidence type="ECO:0000256" key="5">
    <source>
        <dbReference type="ARBA" id="ARBA00023015"/>
    </source>
</evidence>
<feature type="region of interest" description="Disordered" evidence="10">
    <location>
        <begin position="260"/>
        <end position="287"/>
    </location>
</feature>
<keyword evidence="4" id="KW-0524">Neurogenesis</keyword>
<dbReference type="GO" id="GO:0016199">
    <property type="term" value="P:axon midline choice point recognition"/>
    <property type="evidence" value="ECO:0007669"/>
    <property type="project" value="UniProtKB-ARBA"/>
</dbReference>
<dbReference type="InterPro" id="IPR013087">
    <property type="entry name" value="Znf_C2H2_type"/>
</dbReference>
<keyword evidence="9" id="KW-0479">Metal-binding</keyword>
<dbReference type="Gene3D" id="3.30.710.10">
    <property type="entry name" value="Potassium Channel Kv1.1, Chain A"/>
    <property type="match status" value="1"/>
</dbReference>
<dbReference type="InterPro" id="IPR051095">
    <property type="entry name" value="Dros_DevTransReg"/>
</dbReference>
<dbReference type="SMART" id="SM00225">
    <property type="entry name" value="BTB"/>
    <property type="match status" value="1"/>
</dbReference>
<evidence type="ECO:0000313" key="14">
    <source>
        <dbReference type="Proteomes" id="UP000494165"/>
    </source>
</evidence>
<sequence length="450" mass="48713">MVGGDSIVLAEPLKRKKQSKMNETNGRQQLCLKWNNHYHAIQYNFETLLQSEDFADVTLTTEGQRIRAHKIVLSSCSPLFQSLLKHTEKDTIIILPSISYAELKAIIVYMYRGEVNIAQDDLPSLLKAAENLQVRGLSDPATEKSKSAPASSAGGASDAPLLASPSSSPAKRELCTREPSPVASKRKKKTSRAASVDSANDSADSSVAESPDPPAKKDGDDDEAAANNSAEDKRSELGLMMEPMAEEYDDDVSGDEMIEEADEADVKPGPSHRGLSHSFPGWASASSRGSIPDVSISAVGSNLDSSAASADGRDYYEDEDSLWAPLSNNQGQRSAAVGKKRNGIFPCAQCGRTYMRKDSLRRHLMWECGKEPQFQCPYCPQRSKRKAHHDRHIFRLHKDKLGLAPDADEAAVARGLSLITPAVTIQPVGKGAAASTAVDDDDDDDDDLAD</sequence>
<dbReference type="GO" id="GO:0005634">
    <property type="term" value="C:nucleus"/>
    <property type="evidence" value="ECO:0007669"/>
    <property type="project" value="UniProtKB-SubCell"/>
</dbReference>
<keyword evidence="14" id="KW-1185">Reference proteome</keyword>
<dbReference type="SUPFAM" id="SSF54695">
    <property type="entry name" value="POZ domain"/>
    <property type="match status" value="1"/>
</dbReference>
<evidence type="ECO:0008006" key="15">
    <source>
        <dbReference type="Google" id="ProtNLM"/>
    </source>
</evidence>
<dbReference type="PANTHER" id="PTHR23110:SF111">
    <property type="entry name" value="LONGITUDINALS LACKING PROTEIN, ISOFORMS F_I_K_T"/>
    <property type="match status" value="1"/>
</dbReference>
<keyword evidence="3" id="KW-0221">Differentiation</keyword>
<feature type="region of interest" description="Disordered" evidence="10">
    <location>
        <begin position="429"/>
        <end position="450"/>
    </location>
</feature>
<comment type="subcellular location">
    <subcellularLocation>
        <location evidence="1">Nucleus</location>
    </subcellularLocation>
</comment>
<keyword evidence="2" id="KW-0217">Developmental protein</keyword>
<dbReference type="OrthoDB" id="10261408at2759"/>
<dbReference type="PANTHER" id="PTHR23110">
    <property type="entry name" value="BTB DOMAIN TRANSCRIPTION FACTOR"/>
    <property type="match status" value="1"/>
</dbReference>
<comment type="function">
    <text evidence="8">Putative transcription factor required for axon growth and guidance in the central and peripheral nervous systems. Repels CNS axons away from the midline by promoting the expression of the midline repellent sli and its receptor robo.</text>
</comment>
<evidence type="ECO:0000256" key="6">
    <source>
        <dbReference type="ARBA" id="ARBA00023163"/>
    </source>
</evidence>
<keyword evidence="5" id="KW-0805">Transcription regulation</keyword>
<feature type="compositionally biased region" description="Low complexity" evidence="10">
    <location>
        <begin position="147"/>
        <end position="169"/>
    </location>
</feature>
<proteinExistence type="predicted"/>
<dbReference type="GO" id="GO:0007526">
    <property type="term" value="P:larval somatic muscle development"/>
    <property type="evidence" value="ECO:0007669"/>
    <property type="project" value="UniProtKB-ARBA"/>
</dbReference>
<feature type="domain" description="BTB" evidence="11">
    <location>
        <begin position="55"/>
        <end position="119"/>
    </location>
</feature>
<keyword evidence="9" id="KW-0863">Zinc-finger</keyword>
<evidence type="ECO:0000259" key="11">
    <source>
        <dbReference type="PROSITE" id="PS50097"/>
    </source>
</evidence>
<dbReference type="AlphaFoldDB" id="A0A8S1C8Q8"/>
<dbReference type="Proteomes" id="UP000494165">
    <property type="component" value="Unassembled WGS sequence"/>
</dbReference>
<feature type="domain" description="C2H2-type" evidence="12">
    <location>
        <begin position="345"/>
        <end position="372"/>
    </location>
</feature>
<feature type="compositionally biased region" description="Acidic residues" evidence="10">
    <location>
        <begin position="438"/>
        <end position="450"/>
    </location>
</feature>
<keyword evidence="9" id="KW-0862">Zinc</keyword>
<evidence type="ECO:0000256" key="1">
    <source>
        <dbReference type="ARBA" id="ARBA00004123"/>
    </source>
</evidence>
<dbReference type="InterPro" id="IPR036236">
    <property type="entry name" value="Znf_C2H2_sf"/>
</dbReference>
<dbReference type="InterPro" id="IPR011333">
    <property type="entry name" value="SKP1/BTB/POZ_sf"/>
</dbReference>
<dbReference type="GO" id="GO:0048813">
    <property type="term" value="P:dendrite morphogenesis"/>
    <property type="evidence" value="ECO:0007669"/>
    <property type="project" value="UniProtKB-ARBA"/>
</dbReference>
<dbReference type="GO" id="GO:0007464">
    <property type="term" value="P:R3/R4 cell fate commitment"/>
    <property type="evidence" value="ECO:0007669"/>
    <property type="project" value="UniProtKB-ARBA"/>
</dbReference>
<dbReference type="Gene3D" id="3.30.160.60">
    <property type="entry name" value="Classic Zinc Finger"/>
    <property type="match status" value="1"/>
</dbReference>
<dbReference type="GO" id="GO:0045476">
    <property type="term" value="P:nurse cell apoptotic process"/>
    <property type="evidence" value="ECO:0007669"/>
    <property type="project" value="UniProtKB-ARBA"/>
</dbReference>
<evidence type="ECO:0000256" key="8">
    <source>
        <dbReference type="ARBA" id="ARBA00037382"/>
    </source>
</evidence>
<dbReference type="GO" id="GO:0008406">
    <property type="term" value="P:gonad development"/>
    <property type="evidence" value="ECO:0007669"/>
    <property type="project" value="UniProtKB-ARBA"/>
</dbReference>
<evidence type="ECO:0000256" key="4">
    <source>
        <dbReference type="ARBA" id="ARBA00022902"/>
    </source>
</evidence>
<protein>
    <recommendedName>
        <fullName evidence="15">BTB domain-containing protein</fullName>
    </recommendedName>
</protein>
<feature type="region of interest" description="Disordered" evidence="10">
    <location>
        <begin position="137"/>
        <end position="241"/>
    </location>
</feature>
<reference evidence="13 14" key="1">
    <citation type="submission" date="2020-04" db="EMBL/GenBank/DDBJ databases">
        <authorList>
            <person name="Alioto T."/>
            <person name="Alioto T."/>
            <person name="Gomez Garrido J."/>
        </authorList>
    </citation>
    <scope>NUCLEOTIDE SEQUENCE [LARGE SCALE GENOMIC DNA]</scope>
</reference>
<feature type="compositionally biased region" description="Low complexity" evidence="10">
    <location>
        <begin position="192"/>
        <end position="210"/>
    </location>
</feature>
<gene>
    <name evidence="13" type="ORF">CLODIP_2_CD06627</name>
</gene>
<evidence type="ECO:0000256" key="2">
    <source>
        <dbReference type="ARBA" id="ARBA00022473"/>
    </source>
</evidence>
<comment type="caution">
    <text evidence="13">The sequence shown here is derived from an EMBL/GenBank/DDBJ whole genome shotgun (WGS) entry which is preliminary data.</text>
</comment>
<evidence type="ECO:0000259" key="12">
    <source>
        <dbReference type="PROSITE" id="PS50157"/>
    </source>
</evidence>
<accession>A0A8S1C8Q8</accession>
<evidence type="ECO:0000256" key="10">
    <source>
        <dbReference type="SAM" id="MobiDB-lite"/>
    </source>
</evidence>
<dbReference type="GO" id="GO:0045467">
    <property type="term" value="P:R7 cell development"/>
    <property type="evidence" value="ECO:0007669"/>
    <property type="project" value="UniProtKB-ARBA"/>
</dbReference>
<dbReference type="GO" id="GO:0008270">
    <property type="term" value="F:zinc ion binding"/>
    <property type="evidence" value="ECO:0007669"/>
    <property type="project" value="UniProtKB-KW"/>
</dbReference>
<evidence type="ECO:0000256" key="7">
    <source>
        <dbReference type="ARBA" id="ARBA00023242"/>
    </source>
</evidence>
<dbReference type="PROSITE" id="PS50097">
    <property type="entry name" value="BTB"/>
    <property type="match status" value="1"/>
</dbReference>
<keyword evidence="6" id="KW-0804">Transcription</keyword>
<organism evidence="13 14">
    <name type="scientific">Cloeon dipterum</name>
    <dbReference type="NCBI Taxonomy" id="197152"/>
    <lineage>
        <taxon>Eukaryota</taxon>
        <taxon>Metazoa</taxon>
        <taxon>Ecdysozoa</taxon>
        <taxon>Arthropoda</taxon>
        <taxon>Hexapoda</taxon>
        <taxon>Insecta</taxon>
        <taxon>Pterygota</taxon>
        <taxon>Palaeoptera</taxon>
        <taxon>Ephemeroptera</taxon>
        <taxon>Pisciforma</taxon>
        <taxon>Baetidae</taxon>
        <taxon>Cloeon</taxon>
    </lineage>
</organism>
<evidence type="ECO:0000313" key="13">
    <source>
        <dbReference type="EMBL" id="CAB3365695.1"/>
    </source>
</evidence>
<dbReference type="SUPFAM" id="SSF57667">
    <property type="entry name" value="beta-beta-alpha zinc fingers"/>
    <property type="match status" value="1"/>
</dbReference>
<name>A0A8S1C8Q8_9INSE</name>
<keyword evidence="7" id="KW-0539">Nucleus</keyword>
<dbReference type="SMART" id="SM00355">
    <property type="entry name" value="ZnF_C2H2"/>
    <property type="match status" value="2"/>
</dbReference>